<comment type="caution">
    <text evidence="1">The sequence shown here is derived from an EMBL/GenBank/DDBJ whole genome shotgun (WGS) entry which is preliminary data.</text>
</comment>
<protein>
    <submittedName>
        <fullName evidence="1">Uncharacterized protein</fullName>
    </submittedName>
</protein>
<evidence type="ECO:0000313" key="2">
    <source>
        <dbReference type="Proteomes" id="UP000476696"/>
    </source>
</evidence>
<proteinExistence type="predicted"/>
<accession>A0A6M2B5J3</accession>
<name>A0A6M2B5J3_9GAMM</name>
<sequence>MMINNKHVWIYLLLAIFALSPLFVLGYLNHQKNNFSCQSEIVISKGNSVYSALMYYHFDNGNGIVETSGYFKKEGAAITKINKRIAFRYWVNDDTLTMVSSYLHNDNVTDASLNALTPDFFLYSDRGVTYQLAKENKSTYLFIQSDTPLFSCVINPVKHPG</sequence>
<reference evidence="1 2" key="2">
    <citation type="submission" date="2020-03" db="EMBL/GenBank/DDBJ databases">
        <title>Rahnella aceri sp. nov., isoated from traditional Jeju Makgeolli.</title>
        <authorList>
            <person name="Kim I.S."/>
            <person name="Jeon D."/>
        </authorList>
    </citation>
    <scope>NUCLEOTIDE SEQUENCE [LARGE SCALE GENOMIC DNA]</scope>
    <source>
        <strain evidence="1 2">Lac-M11</strain>
    </source>
</reference>
<evidence type="ECO:0000313" key="1">
    <source>
        <dbReference type="EMBL" id="NGX88530.1"/>
    </source>
</evidence>
<gene>
    <name evidence="1" type="ORF">GW579_15740</name>
</gene>
<dbReference type="AlphaFoldDB" id="A0A6M2B5J3"/>
<keyword evidence="2" id="KW-1185">Reference proteome</keyword>
<dbReference type="RefSeq" id="WP_165060031.1">
    <property type="nucleotide sequence ID" value="NZ_JAADJS010000003.1"/>
</dbReference>
<reference evidence="1 2" key="1">
    <citation type="submission" date="2020-01" db="EMBL/GenBank/DDBJ databases">
        <authorList>
            <person name="Lee S.D."/>
        </authorList>
    </citation>
    <scope>NUCLEOTIDE SEQUENCE [LARGE SCALE GENOMIC DNA]</scope>
    <source>
        <strain evidence="1 2">Lac-M11</strain>
    </source>
</reference>
<organism evidence="1 2">
    <name type="scientific">Rahnella contaminans</name>
    <dbReference type="NCBI Taxonomy" id="2703882"/>
    <lineage>
        <taxon>Bacteria</taxon>
        <taxon>Pseudomonadati</taxon>
        <taxon>Pseudomonadota</taxon>
        <taxon>Gammaproteobacteria</taxon>
        <taxon>Enterobacterales</taxon>
        <taxon>Yersiniaceae</taxon>
        <taxon>Rahnella</taxon>
    </lineage>
</organism>
<dbReference type="Proteomes" id="UP000476696">
    <property type="component" value="Unassembled WGS sequence"/>
</dbReference>
<dbReference type="EMBL" id="JAADJS010000003">
    <property type="protein sequence ID" value="NGX88530.1"/>
    <property type="molecule type" value="Genomic_DNA"/>
</dbReference>